<dbReference type="EMBL" id="BTFZ01000011">
    <property type="protein sequence ID" value="GMM37393.1"/>
    <property type="molecule type" value="Genomic_DNA"/>
</dbReference>
<proteinExistence type="inferred from homology"/>
<dbReference type="InterPro" id="IPR008040">
    <property type="entry name" value="Hydant_A_N"/>
</dbReference>
<feature type="domain" description="Hydantoinase B/oxoprolinase" evidence="3">
    <location>
        <begin position="761"/>
        <end position="1301"/>
    </location>
</feature>
<sequence>MEGGIEIAIDRGGTFTDVVSFIPGKPDYIFKLLSVDPSNYEDANIEGIRRVLEYATGAPIPRNQSLDISSVKSLKLGTTVATNALLERKGERCVFVTTKGFKDSLIIGDQTRPDIFQLNIKRPSVIYEKVVEVNERVTLEDYVEGPQQEVTKVGNNDKLVKGVTGETVRILTKPNIKEVETMLKLIYNQGIKSIAICLLHSYAFPVHEIIIGKIASEIGFTHISLSHELSPMIKYIPRANSSVVDAYLTPEIKKYLDSFKEGLKDGIQSLAAEKFTGVKCQFMKSDGGLIESSKFSGLKAILSGPAGGIVGLAKTCYDTKRKIPLISIDVGGTSTDISRFSGKFDQVLETTTAGITIQSPQLNINTIAAGGGSRLFYQNGLMRVGPESAGAHPGPVCYKKGGFLTITDANLILNRLIPEFFPKIFGSEENESLDPSAALLAFRKLTRNINDESGQKLTIEQVAEGFLNVANESMAGPIRNLTESKGHLLTSHRLVSFGGGGGQCCCFVAFDTLGIDTVLIHKYSSVLSAYGMALADVVEEVQEPASLVLNESNSAKIEEAFSRLCSRAASNLRAQGIESDRIVFERYLNMKYKGTESPLMTSADSFQIQHHVITFTNLHLDQFGFRFEEKDIIIDDIRVRAIGKSCDVAPVAIDDELETLIASNRIIHQDTITPTLFRKVYIDGKFVETPVYKLEDLEIGTQLFGPAIVVDGTQTNVIPINAYLFVLRSLLFIKRLDHQTQTTSLETQNNFSLPPDQIPIDPVLLSILGHRFVDISEQMGHSLQKTAVSTNVKERLDFSCALFDSQANLVASAPHIPVHLGSMSTFVRYQSAKWKGKLKPGDVIVGNHPICGTHLPDITVMTPVFYGDGQIIFYLASRAHHSDIGSILPGSMPPNSRELWQEGAIIHSELLIRDGIFQTQRMIELLFNEPGKYPGCSGTRKLSDNLSDLKAQAAANQKGWRLLTQLVKDFGLNVVLAYMEAIQSNSAATVRRLLKRITATTTSPSNTKPNILQSEDFMDDGSSIKLKITIDANSNSATLDFTGTSPEMYSNMNAPKAITYSAIIYCLRCLVDEDIPLNEGFLRPFDIIIPDDCFLSPSEGAAVVAGNVLTSQRITDVIFKAFGTMADSQGCTNNFTFGIGGQDSDGKHSNGFGYYETIAGGHGAGKFWNGVDAVHTNMTNTKMTDVEVLEKRYPVILREFSIRKESGGKGQYCGGNGAIRDMEFRIPLIASILSERRVISPHGINGGEYGSRGINLWRRQIFKDGELKALRVVNIGGKNSVSVNAGDRIILMTPGGGGYGRKSNNVLGRP</sequence>
<dbReference type="GO" id="GO:0017168">
    <property type="term" value="F:5-oxoprolinase (ATP-hydrolyzing) activity"/>
    <property type="evidence" value="ECO:0007669"/>
    <property type="project" value="TreeGrafter"/>
</dbReference>
<evidence type="ECO:0000313" key="6">
    <source>
        <dbReference type="EMBL" id="GMM37393.1"/>
    </source>
</evidence>
<protein>
    <submittedName>
        <fullName evidence="6">5-oxoprolinase</fullName>
    </submittedName>
</protein>
<dbReference type="Pfam" id="PF01968">
    <property type="entry name" value="Hydantoinase_A"/>
    <property type="match status" value="1"/>
</dbReference>
<name>A0AAV5QTB3_9ASCO</name>
<dbReference type="Proteomes" id="UP001360560">
    <property type="component" value="Unassembled WGS sequence"/>
</dbReference>
<dbReference type="Pfam" id="PF02538">
    <property type="entry name" value="Hydantoinase_B"/>
    <property type="match status" value="1"/>
</dbReference>
<feature type="domain" description="Acetophenone carboxylase-like C-terminal" evidence="5">
    <location>
        <begin position="552"/>
        <end position="722"/>
    </location>
</feature>
<evidence type="ECO:0000259" key="5">
    <source>
        <dbReference type="Pfam" id="PF19278"/>
    </source>
</evidence>
<organism evidence="6 7">
    <name type="scientific">Saccharomycopsis crataegensis</name>
    <dbReference type="NCBI Taxonomy" id="43959"/>
    <lineage>
        <taxon>Eukaryota</taxon>
        <taxon>Fungi</taxon>
        <taxon>Dikarya</taxon>
        <taxon>Ascomycota</taxon>
        <taxon>Saccharomycotina</taxon>
        <taxon>Saccharomycetes</taxon>
        <taxon>Saccharomycopsidaceae</taxon>
        <taxon>Saccharomycopsis</taxon>
    </lineage>
</organism>
<comment type="caution">
    <text evidence="6">The sequence shown here is derived from an EMBL/GenBank/DDBJ whole genome shotgun (WGS) entry which is preliminary data.</text>
</comment>
<feature type="domain" description="Hydantoinase A/oxoprolinase" evidence="2">
    <location>
        <begin position="238"/>
        <end position="540"/>
    </location>
</feature>
<evidence type="ECO:0000259" key="2">
    <source>
        <dbReference type="Pfam" id="PF01968"/>
    </source>
</evidence>
<evidence type="ECO:0000259" key="3">
    <source>
        <dbReference type="Pfam" id="PF02538"/>
    </source>
</evidence>
<evidence type="ECO:0000313" key="7">
    <source>
        <dbReference type="Proteomes" id="UP001360560"/>
    </source>
</evidence>
<reference evidence="6 7" key="1">
    <citation type="journal article" date="2023" name="Elife">
        <title>Identification of key yeast species and microbe-microbe interactions impacting larval growth of Drosophila in the wild.</title>
        <authorList>
            <person name="Mure A."/>
            <person name="Sugiura Y."/>
            <person name="Maeda R."/>
            <person name="Honda K."/>
            <person name="Sakurai N."/>
            <person name="Takahashi Y."/>
            <person name="Watada M."/>
            <person name="Katoh T."/>
            <person name="Gotoh A."/>
            <person name="Gotoh Y."/>
            <person name="Taniguchi I."/>
            <person name="Nakamura K."/>
            <person name="Hayashi T."/>
            <person name="Katayama T."/>
            <person name="Uemura T."/>
            <person name="Hattori Y."/>
        </authorList>
    </citation>
    <scope>NUCLEOTIDE SEQUENCE [LARGE SCALE GENOMIC DNA]</scope>
    <source>
        <strain evidence="6 7">SC-9</strain>
    </source>
</reference>
<dbReference type="GO" id="GO:0006749">
    <property type="term" value="P:glutathione metabolic process"/>
    <property type="evidence" value="ECO:0007669"/>
    <property type="project" value="TreeGrafter"/>
</dbReference>
<dbReference type="Pfam" id="PF05378">
    <property type="entry name" value="Hydant_A_N"/>
    <property type="match status" value="1"/>
</dbReference>
<comment type="similarity">
    <text evidence="1">Belongs to the oxoprolinase family.</text>
</comment>
<evidence type="ECO:0000256" key="1">
    <source>
        <dbReference type="ARBA" id="ARBA00010403"/>
    </source>
</evidence>
<gene>
    <name evidence="6" type="ORF">DASC09_047180</name>
</gene>
<feature type="domain" description="Hydantoinase/oxoprolinase N-terminal" evidence="4">
    <location>
        <begin position="7"/>
        <end position="219"/>
    </location>
</feature>
<dbReference type="InterPro" id="IPR003692">
    <property type="entry name" value="Hydantoinase_B"/>
</dbReference>
<dbReference type="PANTHER" id="PTHR11365:SF2">
    <property type="entry name" value="5-OXOPROLINASE"/>
    <property type="match status" value="1"/>
</dbReference>
<dbReference type="InterPro" id="IPR049517">
    <property type="entry name" value="ACX-like_C"/>
</dbReference>
<dbReference type="GO" id="GO:0005829">
    <property type="term" value="C:cytosol"/>
    <property type="evidence" value="ECO:0007669"/>
    <property type="project" value="TreeGrafter"/>
</dbReference>
<dbReference type="RefSeq" id="XP_064854389.1">
    <property type="nucleotide sequence ID" value="XM_064998317.1"/>
</dbReference>
<evidence type="ECO:0000259" key="4">
    <source>
        <dbReference type="Pfam" id="PF05378"/>
    </source>
</evidence>
<dbReference type="InterPro" id="IPR002821">
    <property type="entry name" value="Hydantoinase_A"/>
</dbReference>
<dbReference type="Pfam" id="PF19278">
    <property type="entry name" value="Hydant_A_C"/>
    <property type="match status" value="1"/>
</dbReference>
<dbReference type="PANTHER" id="PTHR11365">
    <property type="entry name" value="5-OXOPROLINASE RELATED"/>
    <property type="match status" value="1"/>
</dbReference>
<accession>A0AAV5QTB3</accession>
<keyword evidence="7" id="KW-1185">Reference proteome</keyword>
<dbReference type="InterPro" id="IPR045079">
    <property type="entry name" value="Oxoprolinase-like"/>
</dbReference>
<dbReference type="GeneID" id="90075368"/>